<comment type="cofactor">
    <cofactor evidence="1">
        <name>FAD</name>
        <dbReference type="ChEBI" id="CHEBI:57692"/>
    </cofactor>
</comment>
<sequence>MPDSEIVMKRNSSTVSFNRSDSNGSNTGSFYLPTYRPLIDRINDRLNAKTRFFSLEFFPAKTPSGAVSLLSRIDRLSQGQPLFCDITWHAAGDSGSDKPTSTMTIASAMLNYCGVETMLHITCCQMSKDEITTHLTRAKELGIKNILALRGDAPANCSEWQMPENGFRYATDLVKHIRDVFGDHFVICVAGYPTGHPGCPSYEEDLVHLKEKVDAGADIIITQLFFQAPVFLKFVRDCRAIGITIPILPGIMPIQGFQSICRIAKMSNLVIPQEILDVLEPIQDNDEAVRKYGIDLAVTMCRELFDSGIVYGLHMYTLNREVATIEILKQLGLWSVDPCRPLPWKTTANHNRSKEDVRPIFWNLRPTSYVYRTLEWNDFPNGRWGKSSSASFGDVKDYYLFYLQSSAPKEELLQMWGEKLESERDVWKVFEKYITGEPQQNGVKVKLLPWNDLPLAKETQVIQGELAEVNRQGVLTTNSQPPINGLPSTDPVFGWGQPGGYIYQKAYVEFFTDKANVDSLKEVLAPYGTRVNYHILSNSGEQDYTNCDELKPIAVTWGVFPGTEIFQPTVDEAFELWREQWGKLYDDGTTSQGVIQHILDNYYLVNLVDNDYPKESCLFDIIRKMLSLKQTHVETGKGCNGRSAEVLVSATEPGTPREERMSQKERVLHPSHDIPLYSQPTPENMQWSCTYLCKMGD</sequence>
<dbReference type="GO" id="GO:0035999">
    <property type="term" value="P:tetrahydrofolate interconversion"/>
    <property type="evidence" value="ECO:0007669"/>
    <property type="project" value="TreeGrafter"/>
</dbReference>
<dbReference type="GO" id="GO:0009086">
    <property type="term" value="P:methionine biosynthetic process"/>
    <property type="evidence" value="ECO:0007669"/>
    <property type="project" value="TreeGrafter"/>
</dbReference>
<dbReference type="GO" id="GO:0106313">
    <property type="term" value="F:methylenetetrahydrofolate reductase (NADPH) activity"/>
    <property type="evidence" value="ECO:0007669"/>
    <property type="project" value="UniProtKB-EC"/>
</dbReference>
<evidence type="ECO:0000256" key="5">
    <source>
        <dbReference type="ARBA" id="ARBA00022827"/>
    </source>
</evidence>
<evidence type="ECO:0000256" key="8">
    <source>
        <dbReference type="ARBA" id="ARBA00047751"/>
    </source>
</evidence>
<evidence type="ECO:0000313" key="12">
    <source>
        <dbReference type="Proteomes" id="UP001209878"/>
    </source>
</evidence>
<comment type="pathway">
    <text evidence="2 9">One-carbon metabolism; tetrahydrofolate interconversion.</text>
</comment>
<evidence type="ECO:0000256" key="9">
    <source>
        <dbReference type="RuleBase" id="RU004254"/>
    </source>
</evidence>
<keyword evidence="12" id="KW-1185">Reference proteome</keyword>
<dbReference type="GO" id="GO:0005829">
    <property type="term" value="C:cytosol"/>
    <property type="evidence" value="ECO:0007669"/>
    <property type="project" value="TreeGrafter"/>
</dbReference>
<dbReference type="InterPro" id="IPR029041">
    <property type="entry name" value="FAD-linked_oxidoreductase-like"/>
</dbReference>
<dbReference type="InterPro" id="IPR003171">
    <property type="entry name" value="Mehydrof_redctse-like"/>
</dbReference>
<dbReference type="Pfam" id="PF02219">
    <property type="entry name" value="MTHFR"/>
    <property type="match status" value="1"/>
</dbReference>
<name>A0AAD9KZC5_RIDPI</name>
<organism evidence="11 12">
    <name type="scientific">Ridgeia piscesae</name>
    <name type="common">Tubeworm</name>
    <dbReference type="NCBI Taxonomy" id="27915"/>
    <lineage>
        <taxon>Eukaryota</taxon>
        <taxon>Metazoa</taxon>
        <taxon>Spiralia</taxon>
        <taxon>Lophotrochozoa</taxon>
        <taxon>Annelida</taxon>
        <taxon>Polychaeta</taxon>
        <taxon>Sedentaria</taxon>
        <taxon>Canalipalpata</taxon>
        <taxon>Sabellida</taxon>
        <taxon>Siboglinidae</taxon>
        <taxon>Ridgeia</taxon>
    </lineage>
</organism>
<evidence type="ECO:0000256" key="6">
    <source>
        <dbReference type="ARBA" id="ARBA00023002"/>
    </source>
</evidence>
<dbReference type="PANTHER" id="PTHR45754">
    <property type="entry name" value="METHYLENETETRAHYDROFOLATE REDUCTASE"/>
    <property type="match status" value="1"/>
</dbReference>
<dbReference type="GO" id="GO:0071949">
    <property type="term" value="F:FAD binding"/>
    <property type="evidence" value="ECO:0007669"/>
    <property type="project" value="TreeGrafter"/>
</dbReference>
<dbReference type="EC" id="1.5.1.53" evidence="7"/>
<proteinExistence type="inferred from homology"/>
<feature type="domain" description="MTHFR SAM-binding regulatory" evidence="10">
    <location>
        <begin position="340"/>
        <end position="628"/>
    </location>
</feature>
<evidence type="ECO:0000256" key="2">
    <source>
        <dbReference type="ARBA" id="ARBA00004777"/>
    </source>
</evidence>
<evidence type="ECO:0000256" key="4">
    <source>
        <dbReference type="ARBA" id="ARBA00022630"/>
    </source>
</evidence>
<reference evidence="11" key="1">
    <citation type="journal article" date="2023" name="Mol. Biol. Evol.">
        <title>Third-Generation Sequencing Reveals the Adaptive Role of the Epigenome in Three Deep-Sea Polychaetes.</title>
        <authorList>
            <person name="Perez M."/>
            <person name="Aroh O."/>
            <person name="Sun Y."/>
            <person name="Lan Y."/>
            <person name="Juniper S.K."/>
            <person name="Young C.R."/>
            <person name="Angers B."/>
            <person name="Qian P.Y."/>
        </authorList>
    </citation>
    <scope>NUCLEOTIDE SEQUENCE</scope>
    <source>
        <strain evidence="11">R07B-5</strain>
    </source>
</reference>
<dbReference type="PANTHER" id="PTHR45754:SF3">
    <property type="entry name" value="METHYLENETETRAHYDROFOLATE REDUCTASE (NADPH)"/>
    <property type="match status" value="1"/>
</dbReference>
<dbReference type="NCBIfam" id="TIGR00677">
    <property type="entry name" value="fadh2_euk"/>
    <property type="match status" value="1"/>
</dbReference>
<protein>
    <recommendedName>
        <fullName evidence="7">methylenetetrahydrofolate reductase (NADPH)</fullName>
        <ecNumber evidence="7">1.5.1.53</ecNumber>
    </recommendedName>
</protein>
<evidence type="ECO:0000256" key="7">
    <source>
        <dbReference type="ARBA" id="ARBA00034530"/>
    </source>
</evidence>
<keyword evidence="6" id="KW-0560">Oxidoreductase</keyword>
<dbReference type="InterPro" id="IPR053806">
    <property type="entry name" value="MTHFR_C"/>
</dbReference>
<gene>
    <name evidence="11" type="ORF">NP493_441g00040</name>
</gene>
<comment type="similarity">
    <text evidence="3">Belongs to the methylenetetrahydrofolate reductase family.</text>
</comment>
<keyword evidence="5" id="KW-0274">FAD</keyword>
<dbReference type="InterPro" id="IPR004621">
    <property type="entry name" value="Fadh2_euk"/>
</dbReference>
<dbReference type="Pfam" id="PF21895">
    <property type="entry name" value="MTHFR_C"/>
    <property type="match status" value="1"/>
</dbReference>
<dbReference type="SUPFAM" id="SSF51730">
    <property type="entry name" value="FAD-linked oxidoreductase"/>
    <property type="match status" value="1"/>
</dbReference>
<evidence type="ECO:0000256" key="3">
    <source>
        <dbReference type="ARBA" id="ARBA00006743"/>
    </source>
</evidence>
<dbReference type="Proteomes" id="UP001209878">
    <property type="component" value="Unassembled WGS sequence"/>
</dbReference>
<evidence type="ECO:0000256" key="1">
    <source>
        <dbReference type="ARBA" id="ARBA00001974"/>
    </source>
</evidence>
<comment type="caution">
    <text evidence="11">The sequence shown here is derived from an EMBL/GenBank/DDBJ whole genome shotgun (WGS) entry which is preliminary data.</text>
</comment>
<comment type="catalytic activity">
    <reaction evidence="8">
        <text>(6S)-5-methyl-5,6,7,8-tetrahydrofolate + NADP(+) = (6R)-5,10-methylene-5,6,7,8-tetrahydrofolate + NADPH + H(+)</text>
        <dbReference type="Rhea" id="RHEA:19817"/>
        <dbReference type="ChEBI" id="CHEBI:15378"/>
        <dbReference type="ChEBI" id="CHEBI:15636"/>
        <dbReference type="ChEBI" id="CHEBI:18608"/>
        <dbReference type="ChEBI" id="CHEBI:57783"/>
        <dbReference type="ChEBI" id="CHEBI:58349"/>
        <dbReference type="EC" id="1.5.1.53"/>
    </reaction>
    <physiologicalReaction direction="right-to-left" evidence="8">
        <dbReference type="Rhea" id="RHEA:19819"/>
    </physiologicalReaction>
</comment>
<dbReference type="EMBL" id="JAODUO010000441">
    <property type="protein sequence ID" value="KAK2180469.1"/>
    <property type="molecule type" value="Genomic_DNA"/>
</dbReference>
<dbReference type="Gene3D" id="3.20.20.220">
    <property type="match status" value="1"/>
</dbReference>
<keyword evidence="4" id="KW-0285">Flavoprotein</keyword>
<evidence type="ECO:0000313" key="11">
    <source>
        <dbReference type="EMBL" id="KAK2180469.1"/>
    </source>
</evidence>
<dbReference type="AlphaFoldDB" id="A0AAD9KZC5"/>
<dbReference type="CDD" id="cd00537">
    <property type="entry name" value="MTHFR"/>
    <property type="match status" value="1"/>
</dbReference>
<accession>A0AAD9KZC5</accession>
<evidence type="ECO:0000259" key="10">
    <source>
        <dbReference type="Pfam" id="PF21895"/>
    </source>
</evidence>